<evidence type="ECO:0000313" key="1">
    <source>
        <dbReference type="EnsemblMetazoa" id="tetur12g02930.1"/>
    </source>
</evidence>
<dbReference type="Proteomes" id="UP000015104">
    <property type="component" value="Unassembled WGS sequence"/>
</dbReference>
<reference evidence="1" key="2">
    <citation type="submission" date="2015-06" db="UniProtKB">
        <authorList>
            <consortium name="EnsemblMetazoa"/>
        </authorList>
    </citation>
    <scope>IDENTIFICATION</scope>
</reference>
<reference evidence="2" key="1">
    <citation type="submission" date="2011-08" db="EMBL/GenBank/DDBJ databases">
        <authorList>
            <person name="Rombauts S."/>
        </authorList>
    </citation>
    <scope>NUCLEOTIDE SEQUENCE</scope>
    <source>
        <strain evidence="2">London</strain>
    </source>
</reference>
<dbReference type="HOGENOM" id="CLU_2797223_0_0_1"/>
<protein>
    <submittedName>
        <fullName evidence="1">Uncharacterized protein</fullName>
    </submittedName>
</protein>
<dbReference type="AlphaFoldDB" id="T1KIX7"/>
<name>T1KIX7_TETUR</name>
<keyword evidence="2" id="KW-1185">Reference proteome</keyword>
<dbReference type="EnsemblMetazoa" id="tetur12g02930.1">
    <property type="protein sequence ID" value="tetur12g02930.1"/>
    <property type="gene ID" value="tetur12g02930"/>
</dbReference>
<accession>T1KIX7</accession>
<evidence type="ECO:0000313" key="2">
    <source>
        <dbReference type="Proteomes" id="UP000015104"/>
    </source>
</evidence>
<sequence>MALLVNAVLTENVNEVIRTETDEDRLKFKIEELKQVCFEEVKAHPNDYDPRDVKALEADSETGIIMEF</sequence>
<organism evidence="1 2">
    <name type="scientific">Tetranychus urticae</name>
    <name type="common">Two-spotted spider mite</name>
    <dbReference type="NCBI Taxonomy" id="32264"/>
    <lineage>
        <taxon>Eukaryota</taxon>
        <taxon>Metazoa</taxon>
        <taxon>Ecdysozoa</taxon>
        <taxon>Arthropoda</taxon>
        <taxon>Chelicerata</taxon>
        <taxon>Arachnida</taxon>
        <taxon>Acari</taxon>
        <taxon>Acariformes</taxon>
        <taxon>Trombidiformes</taxon>
        <taxon>Prostigmata</taxon>
        <taxon>Eleutherengona</taxon>
        <taxon>Raphignathae</taxon>
        <taxon>Tetranychoidea</taxon>
        <taxon>Tetranychidae</taxon>
        <taxon>Tetranychus</taxon>
    </lineage>
</organism>
<dbReference type="EMBL" id="CAEY01000114">
    <property type="status" value="NOT_ANNOTATED_CDS"/>
    <property type="molecule type" value="Genomic_DNA"/>
</dbReference>
<proteinExistence type="predicted"/>